<dbReference type="Proteomes" id="UP000248168">
    <property type="component" value="Unassembled WGS sequence"/>
</dbReference>
<keyword evidence="1" id="KW-0732">Signal</keyword>
<dbReference type="AlphaFoldDB" id="A0A330L9X6"/>
<dbReference type="RefSeq" id="WP_121988230.1">
    <property type="nucleotide sequence ID" value="NZ_OUNR01000001.1"/>
</dbReference>
<gene>
    <name evidence="2" type="ORF">NITLEN_10832</name>
</gene>
<protein>
    <submittedName>
        <fullName evidence="2">Uncharacterized protein</fullName>
    </submittedName>
</protein>
<name>A0A330L9X6_9BACT</name>
<proteinExistence type="predicted"/>
<sequence>MMAQLKQSWLVWPLLLCLVLVSGFLAAPAVAHADHHAKHQAGTHSTGLCAWECAAGQSIDTAVVVFSASLQFIELADTQRADRIAAASPVSRFLRGPPALLS</sequence>
<organism evidence="2 3">
    <name type="scientific">Nitrospira lenta</name>
    <dbReference type="NCBI Taxonomy" id="1436998"/>
    <lineage>
        <taxon>Bacteria</taxon>
        <taxon>Pseudomonadati</taxon>
        <taxon>Nitrospirota</taxon>
        <taxon>Nitrospiria</taxon>
        <taxon>Nitrospirales</taxon>
        <taxon>Nitrospiraceae</taxon>
        <taxon>Nitrospira</taxon>
    </lineage>
</organism>
<dbReference type="EMBL" id="OUNR01000001">
    <property type="protein sequence ID" value="SPP63746.1"/>
    <property type="molecule type" value="Genomic_DNA"/>
</dbReference>
<reference evidence="3" key="1">
    <citation type="submission" date="2018-04" db="EMBL/GenBank/DDBJ databases">
        <authorList>
            <person name="Lucker S."/>
            <person name="Sakoula D."/>
        </authorList>
    </citation>
    <scope>NUCLEOTIDE SEQUENCE [LARGE SCALE GENOMIC DNA]</scope>
</reference>
<keyword evidence="3" id="KW-1185">Reference proteome</keyword>
<feature type="chain" id="PRO_5016424285" evidence="1">
    <location>
        <begin position="34"/>
        <end position="102"/>
    </location>
</feature>
<dbReference type="InParanoid" id="A0A330L9X6"/>
<accession>A0A330L9X6</accession>
<evidence type="ECO:0000313" key="3">
    <source>
        <dbReference type="Proteomes" id="UP000248168"/>
    </source>
</evidence>
<evidence type="ECO:0000313" key="2">
    <source>
        <dbReference type="EMBL" id="SPP63746.1"/>
    </source>
</evidence>
<evidence type="ECO:0000256" key="1">
    <source>
        <dbReference type="SAM" id="SignalP"/>
    </source>
</evidence>
<feature type="signal peptide" evidence="1">
    <location>
        <begin position="1"/>
        <end position="33"/>
    </location>
</feature>